<keyword evidence="2" id="KW-1185">Reference proteome</keyword>
<proteinExistence type="predicted"/>
<dbReference type="STRING" id="471704.A0A195DV92"/>
<organism evidence="1 2">
    <name type="scientific">Trachymyrmex cornetzi</name>
    <dbReference type="NCBI Taxonomy" id="471704"/>
    <lineage>
        <taxon>Eukaryota</taxon>
        <taxon>Metazoa</taxon>
        <taxon>Ecdysozoa</taxon>
        <taxon>Arthropoda</taxon>
        <taxon>Hexapoda</taxon>
        <taxon>Insecta</taxon>
        <taxon>Pterygota</taxon>
        <taxon>Neoptera</taxon>
        <taxon>Endopterygota</taxon>
        <taxon>Hymenoptera</taxon>
        <taxon>Apocrita</taxon>
        <taxon>Aculeata</taxon>
        <taxon>Formicoidea</taxon>
        <taxon>Formicidae</taxon>
        <taxon>Myrmicinae</taxon>
        <taxon>Trachymyrmex</taxon>
    </lineage>
</organism>
<dbReference type="Proteomes" id="UP000078492">
    <property type="component" value="Unassembled WGS sequence"/>
</dbReference>
<sequence length="114" mass="12911">KSYSTLYVYRAAISLFSANKIGSHLLMRRFFKGVAAMRPQRSRYLYPHEGFSLKLISRKLITLLALAIAKEVNLEEIRCTAGWSESSAIFARFYNRPIVKDSSSQSVCVILSNS</sequence>
<accession>A0A195DV92</accession>
<reference evidence="1 2" key="1">
    <citation type="submission" date="2015-09" db="EMBL/GenBank/DDBJ databases">
        <title>Trachymyrmex cornetzi WGS genome.</title>
        <authorList>
            <person name="Nygaard S."/>
            <person name="Hu H."/>
            <person name="Boomsma J."/>
            <person name="Zhang G."/>
        </authorList>
    </citation>
    <scope>NUCLEOTIDE SEQUENCE [LARGE SCALE GENOMIC DNA]</scope>
    <source>
        <strain evidence="1">Tcor2-1</strain>
        <tissue evidence="1">Whole body</tissue>
    </source>
</reference>
<gene>
    <name evidence="1" type="ORF">ALC57_11171</name>
</gene>
<evidence type="ECO:0000313" key="1">
    <source>
        <dbReference type="EMBL" id="KYN16662.1"/>
    </source>
</evidence>
<dbReference type="EMBL" id="KQ980322">
    <property type="protein sequence ID" value="KYN16662.1"/>
    <property type="molecule type" value="Genomic_DNA"/>
</dbReference>
<name>A0A195DV92_9HYME</name>
<protein>
    <submittedName>
        <fullName evidence="1">Uncharacterized protein</fullName>
    </submittedName>
</protein>
<dbReference type="AlphaFoldDB" id="A0A195DV92"/>
<feature type="non-terminal residue" evidence="1">
    <location>
        <position position="1"/>
    </location>
</feature>
<evidence type="ECO:0000313" key="2">
    <source>
        <dbReference type="Proteomes" id="UP000078492"/>
    </source>
</evidence>